<sequence>MYSQKPYPFLPLELIHYIIDFIPLAGDKAKIAYEPSHSITKTLLALTRTSRTIYPAARKLLYTHCLYIDSPWRIQRLLISLLAYIDDPGGSHPLPSLESEPSAIQHETSLYLSPFPEDTIDDFSTAQAVYGLLTILAPTLHRLVIDIPLRSLYPEDDGLGIRRILRDGFAQLTSLEMFCSARDELFLNCSAEWPIDRSEENVWSLWPNLKTLALYNCDLDSEKFWRDIGKMKKLETLVLTRADSMRDFDFKTEWNRGGNQHQSLTVWFVDVDGGHGIPETVEEPKEGDKVRIKVECVPTSYYGDEDVIELCQDWVKRSVLREWSVF</sequence>
<dbReference type="EMBL" id="KZ613498">
    <property type="protein sequence ID" value="PMD17761.1"/>
    <property type="molecule type" value="Genomic_DNA"/>
</dbReference>
<dbReference type="Proteomes" id="UP000235672">
    <property type="component" value="Unassembled WGS sequence"/>
</dbReference>
<organism evidence="1 2">
    <name type="scientific">Hyaloscypha hepaticicola</name>
    <dbReference type="NCBI Taxonomy" id="2082293"/>
    <lineage>
        <taxon>Eukaryota</taxon>
        <taxon>Fungi</taxon>
        <taxon>Dikarya</taxon>
        <taxon>Ascomycota</taxon>
        <taxon>Pezizomycotina</taxon>
        <taxon>Leotiomycetes</taxon>
        <taxon>Helotiales</taxon>
        <taxon>Hyaloscyphaceae</taxon>
        <taxon>Hyaloscypha</taxon>
    </lineage>
</organism>
<protein>
    <submittedName>
        <fullName evidence="1">Uncharacterized protein</fullName>
    </submittedName>
</protein>
<evidence type="ECO:0000313" key="2">
    <source>
        <dbReference type="Proteomes" id="UP000235672"/>
    </source>
</evidence>
<evidence type="ECO:0000313" key="1">
    <source>
        <dbReference type="EMBL" id="PMD17761.1"/>
    </source>
</evidence>
<dbReference type="SUPFAM" id="SSF52047">
    <property type="entry name" value="RNI-like"/>
    <property type="match status" value="1"/>
</dbReference>
<proteinExistence type="predicted"/>
<name>A0A2J6PUR0_9HELO</name>
<gene>
    <name evidence="1" type="ORF">NA56DRAFT_265684</name>
</gene>
<dbReference type="OrthoDB" id="6365676at2759"/>
<reference evidence="1 2" key="1">
    <citation type="submission" date="2016-05" db="EMBL/GenBank/DDBJ databases">
        <title>A degradative enzymes factory behind the ericoid mycorrhizal symbiosis.</title>
        <authorList>
            <consortium name="DOE Joint Genome Institute"/>
            <person name="Martino E."/>
            <person name="Morin E."/>
            <person name="Grelet G."/>
            <person name="Kuo A."/>
            <person name="Kohler A."/>
            <person name="Daghino S."/>
            <person name="Barry K."/>
            <person name="Choi C."/>
            <person name="Cichocki N."/>
            <person name="Clum A."/>
            <person name="Copeland A."/>
            <person name="Hainaut M."/>
            <person name="Haridas S."/>
            <person name="Labutti K."/>
            <person name="Lindquist E."/>
            <person name="Lipzen A."/>
            <person name="Khouja H.-R."/>
            <person name="Murat C."/>
            <person name="Ohm R."/>
            <person name="Olson A."/>
            <person name="Spatafora J."/>
            <person name="Veneault-Fourrey C."/>
            <person name="Henrissat B."/>
            <person name="Grigoriev I."/>
            <person name="Martin F."/>
            <person name="Perotto S."/>
        </authorList>
    </citation>
    <scope>NUCLEOTIDE SEQUENCE [LARGE SCALE GENOMIC DNA]</scope>
    <source>
        <strain evidence="1 2">UAMH 7357</strain>
    </source>
</reference>
<keyword evidence="2" id="KW-1185">Reference proteome</keyword>
<dbReference type="AlphaFoldDB" id="A0A2J6PUR0"/>
<accession>A0A2J6PUR0</accession>